<organism evidence="1 2">
    <name type="scientific">Brucella gallinifaecis</name>
    <dbReference type="NCBI Taxonomy" id="215590"/>
    <lineage>
        <taxon>Bacteria</taxon>
        <taxon>Pseudomonadati</taxon>
        <taxon>Pseudomonadota</taxon>
        <taxon>Alphaproteobacteria</taxon>
        <taxon>Hyphomicrobiales</taxon>
        <taxon>Brucellaceae</taxon>
        <taxon>Brucella/Ochrobactrum group</taxon>
        <taxon>Brucella</taxon>
    </lineage>
</organism>
<gene>
    <name evidence="1" type="ORF">FHY56_03565</name>
</gene>
<comment type="caution">
    <text evidence="1">The sequence shown here is derived from an EMBL/GenBank/DDBJ whole genome shotgun (WGS) entry which is preliminary data.</text>
</comment>
<keyword evidence="2" id="KW-1185">Reference proteome</keyword>
<accession>A0A502BQS7</accession>
<evidence type="ECO:0000313" key="1">
    <source>
        <dbReference type="EMBL" id="TPF76585.1"/>
    </source>
</evidence>
<dbReference type="AlphaFoldDB" id="A0A502BQS7"/>
<dbReference type="Proteomes" id="UP000315388">
    <property type="component" value="Unassembled WGS sequence"/>
</dbReference>
<sequence length="88" mass="9594">MVIFKSLSRSSYNAHPERFQKSIQGILINISSLILARTAVIPSFVPHVKSDSPDSGLKSESFIVAAPLRGIQAMIFAINKHSPQGFKA</sequence>
<evidence type="ECO:0000313" key="2">
    <source>
        <dbReference type="Proteomes" id="UP000315388"/>
    </source>
</evidence>
<reference evidence="1 2" key="1">
    <citation type="journal article" date="2003" name="Int. J. Syst. Evol. Microbiol.">
        <title>Towards a standardized format for the description of a novel species (of an established genus): Ochrobactrum gallinifaecis sp. nov.</title>
        <authorList>
            <person name="Kampfer P."/>
            <person name="Buczolits S."/>
            <person name="Albrecht A."/>
            <person name="Busse H.J."/>
            <person name="Stackebrandt E."/>
        </authorList>
    </citation>
    <scope>NUCLEOTIDE SEQUENCE [LARGE SCALE GENOMIC DNA]</scope>
    <source>
        <strain evidence="1 2">ISO 196</strain>
    </source>
</reference>
<name>A0A502BQS7_9HYPH</name>
<protein>
    <submittedName>
        <fullName evidence="1">Uncharacterized protein</fullName>
    </submittedName>
</protein>
<proteinExistence type="predicted"/>
<dbReference type="EMBL" id="VEWJ01000002">
    <property type="protein sequence ID" value="TPF76585.1"/>
    <property type="molecule type" value="Genomic_DNA"/>
</dbReference>
<dbReference type="RefSeq" id="WP_158447727.1">
    <property type="nucleotide sequence ID" value="NZ_JBHTMD010000020.1"/>
</dbReference>